<dbReference type="FunFam" id="3.30.1610.10:FF:000003">
    <property type="entry name" value="Nucleoporin SONB, putative"/>
    <property type="match status" value="1"/>
</dbReference>
<name>A0A0H2S3N9_9AGAM</name>
<evidence type="ECO:0000256" key="4">
    <source>
        <dbReference type="ARBA" id="ARBA00022737"/>
    </source>
</evidence>
<dbReference type="Proteomes" id="UP000053477">
    <property type="component" value="Unassembled WGS sequence"/>
</dbReference>
<feature type="compositionally biased region" description="Low complexity" evidence="10">
    <location>
        <begin position="479"/>
        <end position="499"/>
    </location>
</feature>
<feature type="compositionally biased region" description="Polar residues" evidence="10">
    <location>
        <begin position="425"/>
        <end position="438"/>
    </location>
</feature>
<accession>A0A0H2S3N9</accession>
<feature type="compositionally biased region" description="Low complexity" evidence="10">
    <location>
        <begin position="386"/>
        <end position="398"/>
    </location>
</feature>
<dbReference type="InterPro" id="IPR025574">
    <property type="entry name" value="Nucleoporin_FG_rpt"/>
</dbReference>
<keyword evidence="3" id="KW-0813">Transport</keyword>
<evidence type="ECO:0000256" key="7">
    <source>
        <dbReference type="ARBA" id="ARBA00023010"/>
    </source>
</evidence>
<proteinExistence type="inferred from homology"/>
<feature type="compositionally biased region" description="Low complexity" evidence="10">
    <location>
        <begin position="47"/>
        <end position="56"/>
    </location>
</feature>
<dbReference type="Pfam" id="PF04096">
    <property type="entry name" value="Nucleoporin2"/>
    <property type="match status" value="1"/>
</dbReference>
<keyword evidence="4" id="KW-0677">Repeat</keyword>
<feature type="compositionally biased region" description="Low complexity" evidence="10">
    <location>
        <begin position="1"/>
        <end position="39"/>
    </location>
</feature>
<evidence type="ECO:0000256" key="3">
    <source>
        <dbReference type="ARBA" id="ARBA00022448"/>
    </source>
</evidence>
<dbReference type="EMBL" id="KQ085892">
    <property type="protein sequence ID" value="KLO18652.1"/>
    <property type="molecule type" value="Genomic_DNA"/>
</dbReference>
<gene>
    <name evidence="12" type="ORF">SCHPADRAFT_844526</name>
</gene>
<feature type="compositionally biased region" description="Polar residues" evidence="10">
    <location>
        <begin position="400"/>
        <end position="412"/>
    </location>
</feature>
<feature type="region of interest" description="Disordered" evidence="10">
    <location>
        <begin position="231"/>
        <end position="527"/>
    </location>
</feature>
<feature type="compositionally biased region" description="Low complexity" evidence="10">
    <location>
        <begin position="264"/>
        <end position="301"/>
    </location>
</feature>
<dbReference type="GO" id="GO:0051028">
    <property type="term" value="P:mRNA transport"/>
    <property type="evidence" value="ECO:0007669"/>
    <property type="project" value="UniProtKB-KW"/>
</dbReference>
<feature type="region of interest" description="Disordered" evidence="10">
    <location>
        <begin position="738"/>
        <end position="757"/>
    </location>
</feature>
<dbReference type="Pfam" id="PF13634">
    <property type="entry name" value="Nucleoporin_FG"/>
    <property type="match status" value="3"/>
</dbReference>
<dbReference type="GO" id="GO:0003723">
    <property type="term" value="F:RNA binding"/>
    <property type="evidence" value="ECO:0007669"/>
    <property type="project" value="TreeGrafter"/>
</dbReference>
<keyword evidence="6" id="KW-0653">Protein transport</keyword>
<dbReference type="GO" id="GO:0006405">
    <property type="term" value="P:RNA export from nucleus"/>
    <property type="evidence" value="ECO:0007669"/>
    <property type="project" value="TreeGrafter"/>
</dbReference>
<feature type="compositionally biased region" description="Low complexity" evidence="10">
    <location>
        <begin position="804"/>
        <end position="820"/>
    </location>
</feature>
<reference evidence="12 13" key="1">
    <citation type="submission" date="2015-04" db="EMBL/GenBank/DDBJ databases">
        <title>Complete genome sequence of Schizopora paradoxa KUC8140, a cosmopolitan wood degrader in East Asia.</title>
        <authorList>
            <consortium name="DOE Joint Genome Institute"/>
            <person name="Min B."/>
            <person name="Park H."/>
            <person name="Jang Y."/>
            <person name="Kim J.-J."/>
            <person name="Kim K.H."/>
            <person name="Pangilinan J."/>
            <person name="Lipzen A."/>
            <person name="Riley R."/>
            <person name="Grigoriev I.V."/>
            <person name="Spatafora J.W."/>
            <person name="Choi I.-G."/>
        </authorList>
    </citation>
    <scope>NUCLEOTIDE SEQUENCE [LARGE SCALE GENOMIC DNA]</scope>
    <source>
        <strain evidence="12 13">KUC8140</strain>
    </source>
</reference>
<dbReference type="Gene3D" id="1.10.10.2360">
    <property type="match status" value="1"/>
</dbReference>
<evidence type="ECO:0000256" key="1">
    <source>
        <dbReference type="ARBA" id="ARBA00004567"/>
    </source>
</evidence>
<evidence type="ECO:0000313" key="12">
    <source>
        <dbReference type="EMBL" id="KLO18652.1"/>
    </source>
</evidence>
<feature type="compositionally biased region" description="Gly residues" evidence="10">
    <location>
        <begin position="302"/>
        <end position="313"/>
    </location>
</feature>
<dbReference type="PROSITE" id="PS51434">
    <property type="entry name" value="NUP_C"/>
    <property type="match status" value="1"/>
</dbReference>
<dbReference type="GO" id="GO:0034398">
    <property type="term" value="P:telomere tethering at nuclear periphery"/>
    <property type="evidence" value="ECO:0007669"/>
    <property type="project" value="TreeGrafter"/>
</dbReference>
<comment type="similarity">
    <text evidence="2">Belongs to the nucleoporin GLFG family.</text>
</comment>
<organism evidence="12 13">
    <name type="scientific">Schizopora paradoxa</name>
    <dbReference type="NCBI Taxonomy" id="27342"/>
    <lineage>
        <taxon>Eukaryota</taxon>
        <taxon>Fungi</taxon>
        <taxon>Dikarya</taxon>
        <taxon>Basidiomycota</taxon>
        <taxon>Agaricomycotina</taxon>
        <taxon>Agaricomycetes</taxon>
        <taxon>Hymenochaetales</taxon>
        <taxon>Schizoporaceae</taxon>
        <taxon>Schizopora</taxon>
    </lineage>
</organism>
<feature type="compositionally biased region" description="Low complexity" evidence="10">
    <location>
        <begin position="336"/>
        <end position="345"/>
    </location>
</feature>
<feature type="region of interest" description="Disordered" evidence="10">
    <location>
        <begin position="804"/>
        <end position="840"/>
    </location>
</feature>
<feature type="domain" description="Peptidase S59" evidence="11">
    <location>
        <begin position="840"/>
        <end position="989"/>
    </location>
</feature>
<dbReference type="Gene3D" id="3.30.1610.10">
    <property type="entry name" value="Peptidase S59, nucleoporin"/>
    <property type="match status" value="1"/>
</dbReference>
<dbReference type="GO" id="GO:0000973">
    <property type="term" value="P:post-transcriptional tethering of RNA polymerase II gene DNA at nuclear periphery"/>
    <property type="evidence" value="ECO:0007669"/>
    <property type="project" value="TreeGrafter"/>
</dbReference>
<dbReference type="GO" id="GO:0044614">
    <property type="term" value="C:nuclear pore cytoplasmic filaments"/>
    <property type="evidence" value="ECO:0007669"/>
    <property type="project" value="TreeGrafter"/>
</dbReference>
<dbReference type="AlphaFoldDB" id="A0A0H2S3N9"/>
<dbReference type="STRING" id="27342.A0A0H2S3N9"/>
<evidence type="ECO:0000256" key="9">
    <source>
        <dbReference type="ARBA" id="ARBA00023242"/>
    </source>
</evidence>
<evidence type="ECO:0000256" key="10">
    <source>
        <dbReference type="SAM" id="MobiDB-lite"/>
    </source>
</evidence>
<feature type="region of interest" description="Disordered" evidence="10">
    <location>
        <begin position="545"/>
        <end position="580"/>
    </location>
</feature>
<dbReference type="SUPFAM" id="SSF82215">
    <property type="entry name" value="C-terminal autoproteolytic domain of nucleoporin nup98"/>
    <property type="match status" value="1"/>
</dbReference>
<comment type="subcellular location">
    <subcellularLocation>
        <location evidence="1">Nucleus</location>
        <location evidence="1">Nuclear pore complex</location>
    </subcellularLocation>
</comment>
<dbReference type="PANTHER" id="PTHR23198">
    <property type="entry name" value="NUCLEOPORIN"/>
    <property type="match status" value="1"/>
</dbReference>
<feature type="compositionally biased region" description="Polar residues" evidence="10">
    <location>
        <begin position="553"/>
        <end position="569"/>
    </location>
</feature>
<sequence length="989" mass="101356">MFGNNTTSTWGNTNQNQQQQQQQPANAFGQPQTNAFGAGSTFGTGAFGTQQQQQQQPAQPVNPMFGGATTTTTPASTGFGAFGNTATSAFGAKPAGTGFGAFGGGTSTFGGGGSAFGNTNTANTTSAFGQPSTTGGAFGGSTLFGATKPAAPTGAFGSVSNTATAGASGDTIVPPVTTGSVNPPYNVFQEKDTSGTTAVNLHYQSISAMPAYRGTSFEEIRVQDYAQGRKTAQTSGFGQTPSVFGATQPTTSVFGQPAAPTTTFGAFGQANQPAQQQQQQQQTTTGFGAFGQPAAAAQPSAFGGGTTGFGGFGQQQNQAQPAQGSSLFGGFGANNQQQQQQQQQQPAQGTSNVFGSFGANNNNQPKPFGTFGSTGTNTFGTGGAFGQNTQQQTQPASTGLFGQTSTQPAQTSAFGGFGAANNNNQPKPSIFGNTTTTQPATSGGFGGIFGQNQNQQQQTAQPQTSLFGSTNNAGGGLFGQNQNQQQAQPGQTQPAQPSGGLFGNTQQTQPPASGGLFGGGGLFGNNQQKPAFGTGLFGNTATNAGATNNTATQPQNSLFGQNANQSTAQPAGASTFGTSLFGNKPATSTFGQSLSQPAANTGTSLFGNSLGGTGGGLFGSTNNAQQNQPTLTASVAQPVSTNLPIFSLLQSGPQSAPVNPPPKKQSSYFVDVPTRSPLGLSVSRNMGASKLRGFGYSQSTNRNTIGGFSNSLSHSSNHTNPLQLSGIGGGKSLLGPESFLGTSTLGSDGRPSPKKLVLDKKMDPNEVFGKSFAQQKSSPASAGPKVAFNPAMSAALREKESLAASSASAATPGSPAAKKSNSLGAADFPRREKGPDELQDGEYWVKPSLDVLRNTSNEELSQFKGLTVGRKGYGEVQFLEPVDLTALPRLSALLGKIVQIDNKECCVYPDAVDGANDDLKPPPGEGVNVKARIILYGCWPVDKATREPIKDESHPSFPKHLKRLKGMKHTHFESYSIEDGKWTFTVEHF</sequence>
<evidence type="ECO:0000256" key="2">
    <source>
        <dbReference type="ARBA" id="ARBA00008926"/>
    </source>
</evidence>
<evidence type="ECO:0000259" key="11">
    <source>
        <dbReference type="PROSITE" id="PS51434"/>
    </source>
</evidence>
<dbReference type="InterPro" id="IPR007230">
    <property type="entry name" value="Nup98_auto-Pept-S59_dom"/>
</dbReference>
<keyword evidence="8" id="KW-0906">Nuclear pore complex</keyword>
<feature type="region of interest" description="Disordered" evidence="10">
    <location>
        <begin position="1"/>
        <end position="72"/>
    </location>
</feature>
<keyword evidence="13" id="KW-1185">Reference proteome</keyword>
<keyword evidence="9" id="KW-0539">Nucleus</keyword>
<feature type="compositionally biased region" description="Low complexity" evidence="10">
    <location>
        <begin position="450"/>
        <end position="465"/>
    </location>
</feature>
<evidence type="ECO:0000313" key="13">
    <source>
        <dbReference type="Proteomes" id="UP000053477"/>
    </source>
</evidence>
<dbReference type="InterPro" id="IPR036903">
    <property type="entry name" value="Nup98_auto-Pept-S59_dom_sf"/>
</dbReference>
<dbReference type="GO" id="GO:0008139">
    <property type="term" value="F:nuclear localization sequence binding"/>
    <property type="evidence" value="ECO:0007669"/>
    <property type="project" value="TreeGrafter"/>
</dbReference>
<keyword evidence="7" id="KW-0811">Translocation</keyword>
<dbReference type="PANTHER" id="PTHR23198:SF6">
    <property type="entry name" value="NUCLEAR PORE COMPLEX PROTEIN NUP98-NUP96"/>
    <property type="match status" value="1"/>
</dbReference>
<dbReference type="InParanoid" id="A0A0H2S3N9"/>
<dbReference type="FunFam" id="1.10.10.2360:FF:000001">
    <property type="entry name" value="Nuclear pore complex protein Nup98-Nup96"/>
    <property type="match status" value="1"/>
</dbReference>
<protein>
    <recommendedName>
        <fullName evidence="11">Peptidase S59 domain-containing protein</fullName>
    </recommendedName>
</protein>
<dbReference type="OrthoDB" id="3797628at2759"/>
<evidence type="ECO:0000256" key="5">
    <source>
        <dbReference type="ARBA" id="ARBA00022816"/>
    </source>
</evidence>
<evidence type="ECO:0000256" key="6">
    <source>
        <dbReference type="ARBA" id="ARBA00022927"/>
    </source>
</evidence>
<evidence type="ECO:0000256" key="8">
    <source>
        <dbReference type="ARBA" id="ARBA00023132"/>
    </source>
</evidence>
<feature type="compositionally biased region" description="Low complexity" evidence="10">
    <location>
        <begin position="314"/>
        <end position="324"/>
    </location>
</feature>
<keyword evidence="5" id="KW-0509">mRNA transport</keyword>
<dbReference type="InterPro" id="IPR037665">
    <property type="entry name" value="Nucleoporin_S59-like"/>
</dbReference>
<dbReference type="GO" id="GO:0017056">
    <property type="term" value="F:structural constituent of nuclear pore"/>
    <property type="evidence" value="ECO:0007669"/>
    <property type="project" value="InterPro"/>
</dbReference>
<feature type="compositionally biased region" description="Polar residues" evidence="10">
    <location>
        <begin position="346"/>
        <end position="365"/>
    </location>
</feature>
<dbReference type="GO" id="GO:0006606">
    <property type="term" value="P:protein import into nucleus"/>
    <property type="evidence" value="ECO:0007669"/>
    <property type="project" value="TreeGrafter"/>
</dbReference>
<feature type="compositionally biased region" description="Low complexity" evidence="10">
    <location>
        <begin position="367"/>
        <end position="379"/>
    </location>
</feature>
<feature type="compositionally biased region" description="Polar residues" evidence="10">
    <location>
        <begin position="231"/>
        <end position="263"/>
    </location>
</feature>